<gene>
    <name evidence="2" type="ORF">SteCoe_3225</name>
</gene>
<reference evidence="2 3" key="1">
    <citation type="submission" date="2016-11" db="EMBL/GenBank/DDBJ databases">
        <title>The macronuclear genome of Stentor coeruleus: a giant cell with tiny introns.</title>
        <authorList>
            <person name="Slabodnick M."/>
            <person name="Ruby J.G."/>
            <person name="Reiff S.B."/>
            <person name="Swart E.C."/>
            <person name="Gosai S."/>
            <person name="Prabakaran S."/>
            <person name="Witkowska E."/>
            <person name="Larue G.E."/>
            <person name="Fisher S."/>
            <person name="Freeman R.M."/>
            <person name="Gunawardena J."/>
            <person name="Chu W."/>
            <person name="Stover N.A."/>
            <person name="Gregory B.D."/>
            <person name="Nowacki M."/>
            <person name="Derisi J."/>
            <person name="Roy S.W."/>
            <person name="Marshall W.F."/>
            <person name="Sood P."/>
        </authorList>
    </citation>
    <scope>NUCLEOTIDE SEQUENCE [LARGE SCALE GENOMIC DNA]</scope>
    <source>
        <strain evidence="2">WM001</strain>
    </source>
</reference>
<evidence type="ECO:0000313" key="2">
    <source>
        <dbReference type="EMBL" id="OMJ93778.1"/>
    </source>
</evidence>
<comment type="caution">
    <text evidence="2">The sequence shown here is derived from an EMBL/GenBank/DDBJ whole genome shotgun (WGS) entry which is preliminary data.</text>
</comment>
<proteinExistence type="predicted"/>
<feature type="compositionally biased region" description="Polar residues" evidence="1">
    <location>
        <begin position="81"/>
        <end position="94"/>
    </location>
</feature>
<dbReference type="Proteomes" id="UP000187209">
    <property type="component" value="Unassembled WGS sequence"/>
</dbReference>
<feature type="region of interest" description="Disordered" evidence="1">
    <location>
        <begin position="81"/>
        <end position="101"/>
    </location>
</feature>
<dbReference type="AlphaFoldDB" id="A0A1R2CXN8"/>
<sequence>MDYFKIISTLGLFQDPQSSSPHAKFLPPLKCIHKPKQKSSYHILNGLHSLSENSTPSNTQFPLRVLKKHLTEKRIDLNSKTKISYSNGSHNSPLKNRLSKKTTLPLLQKPLKKFEISEENFALSGWEGSPGFTQSYGRN</sequence>
<accession>A0A1R2CXN8</accession>
<evidence type="ECO:0000313" key="3">
    <source>
        <dbReference type="Proteomes" id="UP000187209"/>
    </source>
</evidence>
<evidence type="ECO:0000256" key="1">
    <source>
        <dbReference type="SAM" id="MobiDB-lite"/>
    </source>
</evidence>
<name>A0A1R2CXN8_9CILI</name>
<dbReference type="EMBL" id="MPUH01000037">
    <property type="protein sequence ID" value="OMJ93778.1"/>
    <property type="molecule type" value="Genomic_DNA"/>
</dbReference>
<protein>
    <submittedName>
        <fullName evidence="2">Uncharacterized protein</fullName>
    </submittedName>
</protein>
<organism evidence="2 3">
    <name type="scientific">Stentor coeruleus</name>
    <dbReference type="NCBI Taxonomy" id="5963"/>
    <lineage>
        <taxon>Eukaryota</taxon>
        <taxon>Sar</taxon>
        <taxon>Alveolata</taxon>
        <taxon>Ciliophora</taxon>
        <taxon>Postciliodesmatophora</taxon>
        <taxon>Heterotrichea</taxon>
        <taxon>Heterotrichida</taxon>
        <taxon>Stentoridae</taxon>
        <taxon>Stentor</taxon>
    </lineage>
</organism>
<keyword evidence="3" id="KW-1185">Reference proteome</keyword>